<feature type="domain" description="SGNH hydrolase-type esterase" evidence="2">
    <location>
        <begin position="91"/>
        <end position="292"/>
    </location>
</feature>
<keyword evidence="4" id="KW-1185">Reference proteome</keyword>
<dbReference type="InterPro" id="IPR037460">
    <property type="entry name" value="SEST-like"/>
</dbReference>
<name>A0A484F8T5_COLOR</name>
<dbReference type="OrthoDB" id="1896086at2759"/>
<accession>A0A484F8T5</accession>
<sequence length="544" mass="60446">MRLLRLPRCDCVDSNSGQHCLTAEKDQEGRTESLCVYSCAADSPCLSQCAASDGKAWCDRLERCICDSGWDSAQPAPLDPYDLSWVRKWAAIGDSYSAGIGSGDHLGDSGHCDRYDQSYPAYMQTHELLPQSPPAQFDFLACSGATTPKVLRDQVPELDSDYDFITVSTGGNDVGLTSILNSCIFQWNPYTDCEKDLRKSADKIRDKLPGNLDSLYSALKTKVKPGRKIYVTGYAQFFDNSTTACDRVSWAFWWTFGDKEKLTVERRTMMNELVAATNSVIEAAVKRAGDQFEFVGYDQYFSLLEGRFCEVGVKEPSKNRNGLLFFQMGTSSDDPTKLEGRDADDADTARRELDEKGNPGPLVERTANANSKPLSSDMMQPKAKFSEKSSKQKRSAVIPGHRSWKRGRSESMQLQERQDDPDWQTVEEYIKSSIQEATAQDPTLSTSDSDNRASDASSKAKKKFEVTDIVPDKIKRVFHPRPGGYAVIANLVIWRIAAGVSKEIGGLATFPGEAEGYQQMLDMSRLCCVHADMDEASTAEEKNR</sequence>
<dbReference type="InterPro" id="IPR013830">
    <property type="entry name" value="SGNH_hydro"/>
</dbReference>
<feature type="region of interest" description="Disordered" evidence="1">
    <location>
        <begin position="325"/>
        <end position="459"/>
    </location>
</feature>
<proteinExistence type="predicted"/>
<dbReference type="EMBL" id="AMCV02000059">
    <property type="protein sequence ID" value="TDZ13884.1"/>
    <property type="molecule type" value="Genomic_DNA"/>
</dbReference>
<evidence type="ECO:0000313" key="4">
    <source>
        <dbReference type="Proteomes" id="UP000014480"/>
    </source>
</evidence>
<dbReference type="GO" id="GO:0006629">
    <property type="term" value="P:lipid metabolic process"/>
    <property type="evidence" value="ECO:0007669"/>
    <property type="project" value="TreeGrafter"/>
</dbReference>
<dbReference type="PANTHER" id="PTHR37981">
    <property type="entry name" value="LIPASE 2"/>
    <property type="match status" value="1"/>
</dbReference>
<dbReference type="CDD" id="cd01823">
    <property type="entry name" value="SEST_like"/>
    <property type="match status" value="1"/>
</dbReference>
<feature type="compositionally biased region" description="Basic and acidic residues" evidence="1">
    <location>
        <begin position="334"/>
        <end position="357"/>
    </location>
</feature>
<reference evidence="4" key="1">
    <citation type="journal article" date="2013" name="New Phytol.">
        <title>Comparative genomic and transcriptomic analyses reveal the hemibiotrophic stage shift of Colletotrichum fungi.</title>
        <authorList>
            <person name="Gan P."/>
            <person name="Ikeda K."/>
            <person name="Irieda H."/>
            <person name="Narusaka M."/>
            <person name="O'Connell R.J."/>
            <person name="Narusaka Y."/>
            <person name="Takano Y."/>
            <person name="Kubo Y."/>
            <person name="Shirasu K."/>
        </authorList>
    </citation>
    <scope>NUCLEOTIDE SEQUENCE [LARGE SCALE GENOMIC DNA]</scope>
    <source>
        <strain evidence="4">104-T / ATCC 96160 / CBS 514.97 / LARS 414 / MAFF 240422</strain>
    </source>
</reference>
<dbReference type="Pfam" id="PF13472">
    <property type="entry name" value="Lipase_GDSL_2"/>
    <property type="match status" value="1"/>
</dbReference>
<dbReference type="Gene3D" id="3.40.50.1110">
    <property type="entry name" value="SGNH hydrolase"/>
    <property type="match status" value="1"/>
</dbReference>
<dbReference type="GO" id="GO:0016788">
    <property type="term" value="F:hydrolase activity, acting on ester bonds"/>
    <property type="evidence" value="ECO:0007669"/>
    <property type="project" value="InterPro"/>
</dbReference>
<reference evidence="4" key="2">
    <citation type="journal article" date="2019" name="Mol. Plant Microbe Interact.">
        <title>Genome sequence resources for four phytopathogenic fungi from the Colletotrichum orbiculare species complex.</title>
        <authorList>
            <person name="Gan P."/>
            <person name="Tsushima A."/>
            <person name="Narusaka M."/>
            <person name="Narusaka Y."/>
            <person name="Takano Y."/>
            <person name="Kubo Y."/>
            <person name="Shirasu K."/>
        </authorList>
    </citation>
    <scope>GENOME REANNOTATION</scope>
    <source>
        <strain evidence="4">104-T / ATCC 96160 / CBS 514.97 / LARS 414 / MAFF 240422</strain>
    </source>
</reference>
<evidence type="ECO:0000256" key="1">
    <source>
        <dbReference type="SAM" id="MobiDB-lite"/>
    </source>
</evidence>
<evidence type="ECO:0000313" key="3">
    <source>
        <dbReference type="EMBL" id="TDZ13884.1"/>
    </source>
</evidence>
<dbReference type="SUPFAM" id="SSF52266">
    <property type="entry name" value="SGNH hydrolase"/>
    <property type="match status" value="1"/>
</dbReference>
<dbReference type="Proteomes" id="UP000014480">
    <property type="component" value="Unassembled WGS sequence"/>
</dbReference>
<dbReference type="PANTHER" id="PTHR37981:SF1">
    <property type="entry name" value="SGNH HYDROLASE-TYPE ESTERASE DOMAIN-CONTAINING PROTEIN"/>
    <property type="match status" value="1"/>
</dbReference>
<feature type="compositionally biased region" description="Polar residues" evidence="1">
    <location>
        <begin position="432"/>
        <end position="444"/>
    </location>
</feature>
<dbReference type="InterPro" id="IPR036514">
    <property type="entry name" value="SGNH_hydro_sf"/>
</dbReference>
<comment type="caution">
    <text evidence="3">The sequence shown here is derived from an EMBL/GenBank/DDBJ whole genome shotgun (WGS) entry which is preliminary data.</text>
</comment>
<protein>
    <submittedName>
        <fullName evidence="3">Lipase 1</fullName>
    </submittedName>
</protein>
<feature type="compositionally biased region" description="Polar residues" evidence="1">
    <location>
        <begin position="367"/>
        <end position="378"/>
    </location>
</feature>
<gene>
    <name evidence="3" type="primary">Lipase 1</name>
    <name evidence="3" type="ORF">Cob_v013075</name>
</gene>
<evidence type="ECO:0000259" key="2">
    <source>
        <dbReference type="Pfam" id="PF13472"/>
    </source>
</evidence>
<dbReference type="AlphaFoldDB" id="A0A484F8T5"/>
<organism evidence="3 4">
    <name type="scientific">Colletotrichum orbiculare (strain 104-T / ATCC 96160 / CBS 514.97 / LARS 414 / MAFF 240422)</name>
    <name type="common">Cucumber anthracnose fungus</name>
    <name type="synonym">Colletotrichum lagenarium</name>
    <dbReference type="NCBI Taxonomy" id="1213857"/>
    <lineage>
        <taxon>Eukaryota</taxon>
        <taxon>Fungi</taxon>
        <taxon>Dikarya</taxon>
        <taxon>Ascomycota</taxon>
        <taxon>Pezizomycotina</taxon>
        <taxon>Sordariomycetes</taxon>
        <taxon>Hypocreomycetidae</taxon>
        <taxon>Glomerellales</taxon>
        <taxon>Glomerellaceae</taxon>
        <taxon>Colletotrichum</taxon>
        <taxon>Colletotrichum orbiculare species complex</taxon>
    </lineage>
</organism>